<accession>A0A9W6H158</accession>
<dbReference type="GO" id="GO:0004725">
    <property type="term" value="F:protein tyrosine phosphatase activity"/>
    <property type="evidence" value="ECO:0007669"/>
    <property type="project" value="UniProtKB-EC"/>
</dbReference>
<dbReference type="InterPro" id="IPR023485">
    <property type="entry name" value="Ptyr_pPase"/>
</dbReference>
<dbReference type="InterPro" id="IPR050438">
    <property type="entry name" value="LMW_PTPase"/>
</dbReference>
<sequence>MHGEHLPVADGGVVLRDRFASAGIDVTLRSAGISAEELGNPIDPRAASVLAESGYRVPTRTAQVVSHDDLDADLLLAMTELHRASLLRQGADPARTRLWMEFVPGAETRDVTDPWYGDRSDFEETLSLIEAGAPAILDLVRESRAVAPAE</sequence>
<dbReference type="EMBL" id="BSEJ01000001">
    <property type="protein sequence ID" value="GLJ60154.1"/>
    <property type="molecule type" value="Genomic_DNA"/>
</dbReference>
<keyword evidence="4" id="KW-0904">Protein phosphatase</keyword>
<evidence type="ECO:0000313" key="7">
    <source>
        <dbReference type="EMBL" id="GLJ60154.1"/>
    </source>
</evidence>
<keyword evidence="3" id="KW-0378">Hydrolase</keyword>
<dbReference type="SMART" id="SM00226">
    <property type="entry name" value="LMWPc"/>
    <property type="match status" value="1"/>
</dbReference>
<evidence type="ECO:0000256" key="5">
    <source>
        <dbReference type="PIRSR" id="PIRSR617867-1"/>
    </source>
</evidence>
<evidence type="ECO:0000259" key="6">
    <source>
        <dbReference type="SMART" id="SM00226"/>
    </source>
</evidence>
<dbReference type="Pfam" id="PF01451">
    <property type="entry name" value="LMWPc"/>
    <property type="match status" value="1"/>
</dbReference>
<dbReference type="InterPro" id="IPR036196">
    <property type="entry name" value="Ptyr_pPase_sf"/>
</dbReference>
<protein>
    <recommendedName>
        <fullName evidence="2">protein-tyrosine-phosphatase</fullName>
        <ecNumber evidence="2">3.1.3.48</ecNumber>
    </recommendedName>
</protein>
<evidence type="ECO:0000256" key="1">
    <source>
        <dbReference type="ARBA" id="ARBA00011063"/>
    </source>
</evidence>
<gene>
    <name evidence="7" type="ORF">GCM10017576_02830</name>
</gene>
<feature type="domain" description="Phosphotyrosine protein phosphatase I" evidence="6">
    <location>
        <begin position="14"/>
        <end position="139"/>
    </location>
</feature>
<dbReference type="SUPFAM" id="SSF52788">
    <property type="entry name" value="Phosphotyrosine protein phosphatases I"/>
    <property type="match status" value="1"/>
</dbReference>
<dbReference type="Proteomes" id="UP001142462">
    <property type="component" value="Unassembled WGS sequence"/>
</dbReference>
<dbReference type="EC" id="3.1.3.48" evidence="2"/>
<dbReference type="AlphaFoldDB" id="A0A9W6H158"/>
<proteinExistence type="inferred from homology"/>
<comment type="similarity">
    <text evidence="1">Belongs to the low molecular weight phosphotyrosine protein phosphatase family.</text>
</comment>
<evidence type="ECO:0000256" key="2">
    <source>
        <dbReference type="ARBA" id="ARBA00013064"/>
    </source>
</evidence>
<organism evidence="7 8">
    <name type="scientific">Microbacterium barkeri</name>
    <dbReference type="NCBI Taxonomy" id="33917"/>
    <lineage>
        <taxon>Bacteria</taxon>
        <taxon>Bacillati</taxon>
        <taxon>Actinomycetota</taxon>
        <taxon>Actinomycetes</taxon>
        <taxon>Micrococcales</taxon>
        <taxon>Microbacteriaceae</taxon>
        <taxon>Microbacterium</taxon>
    </lineage>
</organism>
<name>A0A9W6H158_9MICO</name>
<feature type="active site" description="Proton donor" evidence="5">
    <location>
        <position position="113"/>
    </location>
</feature>
<comment type="caution">
    <text evidence="7">The sequence shown here is derived from an EMBL/GenBank/DDBJ whole genome shotgun (WGS) entry which is preliminary data.</text>
</comment>
<dbReference type="PANTHER" id="PTHR11717">
    <property type="entry name" value="LOW MOLECULAR WEIGHT PROTEIN TYROSINE PHOSPHATASE"/>
    <property type="match status" value="1"/>
</dbReference>
<dbReference type="InterPro" id="IPR017867">
    <property type="entry name" value="Tyr_phospatase_low_mol_wt"/>
</dbReference>
<dbReference type="Gene3D" id="3.40.50.2300">
    <property type="match status" value="1"/>
</dbReference>
<keyword evidence="8" id="KW-1185">Reference proteome</keyword>
<evidence type="ECO:0000256" key="3">
    <source>
        <dbReference type="ARBA" id="ARBA00022801"/>
    </source>
</evidence>
<dbReference type="PANTHER" id="PTHR11717:SF7">
    <property type="entry name" value="LOW MOLECULAR WEIGHT PHOSPHOTYROSINE PROTEIN PHOSPHATASE"/>
    <property type="match status" value="1"/>
</dbReference>
<evidence type="ECO:0000313" key="8">
    <source>
        <dbReference type="Proteomes" id="UP001142462"/>
    </source>
</evidence>
<reference evidence="7" key="2">
    <citation type="submission" date="2023-01" db="EMBL/GenBank/DDBJ databases">
        <authorList>
            <person name="Sun Q."/>
            <person name="Evtushenko L."/>
        </authorList>
    </citation>
    <scope>NUCLEOTIDE SEQUENCE</scope>
    <source>
        <strain evidence="7">VKM Ac-1020</strain>
    </source>
</reference>
<evidence type="ECO:0000256" key="4">
    <source>
        <dbReference type="ARBA" id="ARBA00022912"/>
    </source>
</evidence>
<dbReference type="PRINTS" id="PR00719">
    <property type="entry name" value="LMWPTPASE"/>
</dbReference>
<reference evidence="7" key="1">
    <citation type="journal article" date="2014" name="Int. J. Syst. Evol. Microbiol.">
        <title>Complete genome sequence of Corynebacterium casei LMG S-19264T (=DSM 44701T), isolated from a smear-ripened cheese.</title>
        <authorList>
            <consortium name="US DOE Joint Genome Institute (JGI-PGF)"/>
            <person name="Walter F."/>
            <person name="Albersmeier A."/>
            <person name="Kalinowski J."/>
            <person name="Ruckert C."/>
        </authorList>
    </citation>
    <scope>NUCLEOTIDE SEQUENCE</scope>
    <source>
        <strain evidence="7">VKM Ac-1020</strain>
    </source>
</reference>